<evidence type="ECO:0000256" key="3">
    <source>
        <dbReference type="ARBA" id="ARBA00022448"/>
    </source>
</evidence>
<evidence type="ECO:0000256" key="8">
    <source>
        <dbReference type="ARBA" id="ARBA00023136"/>
    </source>
</evidence>
<keyword evidence="11" id="KW-1185">Reference proteome</keyword>
<dbReference type="Pfam" id="PF03820">
    <property type="entry name" value="SFXNs"/>
    <property type="match status" value="1"/>
</dbReference>
<keyword evidence="5" id="KW-0029">Amino-acid transport</keyword>
<dbReference type="PANTHER" id="PTHR11153">
    <property type="entry name" value="SIDEROFLEXIN"/>
    <property type="match status" value="1"/>
</dbReference>
<evidence type="ECO:0000256" key="6">
    <source>
        <dbReference type="ARBA" id="ARBA00022989"/>
    </source>
</evidence>
<name>A0AAF0AXQ1_9SCHI</name>
<protein>
    <recommendedName>
        <fullName evidence="9">Sidoreflexin</fullName>
    </recommendedName>
</protein>
<evidence type="ECO:0000256" key="1">
    <source>
        <dbReference type="ARBA" id="ARBA00004225"/>
    </source>
</evidence>
<feature type="transmembrane region" description="Helical" evidence="9">
    <location>
        <begin position="262"/>
        <end position="286"/>
    </location>
</feature>
<evidence type="ECO:0000256" key="2">
    <source>
        <dbReference type="ARBA" id="ARBA00005974"/>
    </source>
</evidence>
<evidence type="ECO:0000256" key="9">
    <source>
        <dbReference type="RuleBase" id="RU362000"/>
    </source>
</evidence>
<evidence type="ECO:0000256" key="5">
    <source>
        <dbReference type="ARBA" id="ARBA00022970"/>
    </source>
</evidence>
<keyword evidence="3" id="KW-0813">Transport</keyword>
<evidence type="ECO:0000256" key="7">
    <source>
        <dbReference type="ARBA" id="ARBA00023128"/>
    </source>
</evidence>
<sequence>MSNNKIPTSKYDLSTYWGRVRHAMDITDPRTLLSTKKDIDSAVKTLREFEDGNSTLSEKVWNAKKVVDSTLHPDTKEPVFLPFRMSCYALTNLVVTAGMLQPNLGTAGTVFWQWTNQSVNVAFNSANANKSTQLTLPQMAKSYMYAVTASCGVAIGLNKVVPRMKFLSTSSKAILGRLTPFAAVAFAGVLNVFLMRGEELRQGIDVFDKEGNSLGKSNQAALYAVGETALSRIINASPIMVIPPLVLMRLQKTNWLRKSPKLTIPVNLGLVGITSLIAVPLAVGVFPGRETISPMKLESKFHNLKDKNGNDIEKVEFNRGL</sequence>
<comment type="subcellular location">
    <subcellularLocation>
        <location evidence="1 9">Mitochondrion membrane</location>
        <topology evidence="1 9">Multi-pass membrane protein</topology>
    </subcellularLocation>
</comment>
<feature type="transmembrane region" description="Helical" evidence="9">
    <location>
        <begin position="143"/>
        <end position="161"/>
    </location>
</feature>
<dbReference type="GO" id="GO:0005743">
    <property type="term" value="C:mitochondrial inner membrane"/>
    <property type="evidence" value="ECO:0007669"/>
    <property type="project" value="TreeGrafter"/>
</dbReference>
<keyword evidence="4 9" id="KW-0812">Transmembrane</keyword>
<proteinExistence type="inferred from homology"/>
<dbReference type="RefSeq" id="XP_056038543.1">
    <property type="nucleotide sequence ID" value="XM_056182074.1"/>
</dbReference>
<dbReference type="PANTHER" id="PTHR11153:SF6">
    <property type="entry name" value="SIDEROFLEXIN-5"/>
    <property type="match status" value="1"/>
</dbReference>
<dbReference type="GO" id="GO:1990542">
    <property type="term" value="P:mitochondrial transmembrane transport"/>
    <property type="evidence" value="ECO:0007669"/>
    <property type="project" value="TreeGrafter"/>
</dbReference>
<dbReference type="GO" id="GO:0006865">
    <property type="term" value="P:amino acid transport"/>
    <property type="evidence" value="ECO:0007669"/>
    <property type="project" value="UniProtKB-KW"/>
</dbReference>
<evidence type="ECO:0000313" key="11">
    <source>
        <dbReference type="Proteomes" id="UP001212411"/>
    </source>
</evidence>
<keyword evidence="6 9" id="KW-1133">Transmembrane helix</keyword>
<organism evidence="10 11">
    <name type="scientific">Schizosaccharomyces osmophilus</name>
    <dbReference type="NCBI Taxonomy" id="2545709"/>
    <lineage>
        <taxon>Eukaryota</taxon>
        <taxon>Fungi</taxon>
        <taxon>Dikarya</taxon>
        <taxon>Ascomycota</taxon>
        <taxon>Taphrinomycotina</taxon>
        <taxon>Schizosaccharomycetes</taxon>
        <taxon>Schizosaccharomycetales</taxon>
        <taxon>Schizosaccharomycetaceae</taxon>
        <taxon>Schizosaccharomyces</taxon>
    </lineage>
</organism>
<keyword evidence="7 9" id="KW-0496">Mitochondrion</keyword>
<dbReference type="GO" id="GO:0015075">
    <property type="term" value="F:monoatomic ion transmembrane transporter activity"/>
    <property type="evidence" value="ECO:0007669"/>
    <property type="project" value="InterPro"/>
</dbReference>
<dbReference type="NCBIfam" id="TIGR00798">
    <property type="entry name" value="mtc"/>
    <property type="match status" value="1"/>
</dbReference>
<dbReference type="Proteomes" id="UP001212411">
    <property type="component" value="Chromosome 2"/>
</dbReference>
<dbReference type="EMBL" id="CP115612">
    <property type="protein sequence ID" value="WBW74300.1"/>
    <property type="molecule type" value="Genomic_DNA"/>
</dbReference>
<evidence type="ECO:0000313" key="10">
    <source>
        <dbReference type="EMBL" id="WBW74300.1"/>
    </source>
</evidence>
<dbReference type="InterPro" id="IPR004686">
    <property type="entry name" value="Mtc"/>
</dbReference>
<feature type="transmembrane region" description="Helical" evidence="9">
    <location>
        <begin position="173"/>
        <end position="194"/>
    </location>
</feature>
<dbReference type="KEGG" id="som:SOMG_03283"/>
<keyword evidence="8 9" id="KW-0472">Membrane</keyword>
<accession>A0AAF0AXQ1</accession>
<dbReference type="AlphaFoldDB" id="A0AAF0AXQ1"/>
<reference evidence="10 11" key="1">
    <citation type="journal article" date="2023" name="G3 (Bethesda)">
        <title>A high-quality reference genome for the fission yeast Schizosaccharomyces osmophilus.</title>
        <authorList>
            <person name="Jia G.S."/>
            <person name="Zhang W.C."/>
            <person name="Liang Y."/>
            <person name="Liu X.H."/>
            <person name="Rhind N."/>
            <person name="Pidoux A."/>
            <person name="Brysch-Herzberg M."/>
            <person name="Du L.L."/>
        </authorList>
    </citation>
    <scope>NUCLEOTIDE SEQUENCE [LARGE SCALE GENOMIC DNA]</scope>
    <source>
        <strain evidence="10 11">CBS 15793</strain>
    </source>
</reference>
<gene>
    <name evidence="10" type="primary">fsf1</name>
    <name evidence="10" type="ORF">SOMG_03283</name>
</gene>
<dbReference type="GeneID" id="80876763"/>
<comment type="similarity">
    <text evidence="2 9">Belongs to the sideroflexin family.</text>
</comment>
<comment type="caution">
    <text evidence="9">Lacks conserved residue(s) required for the propagation of feature annotation.</text>
</comment>
<evidence type="ECO:0000256" key="4">
    <source>
        <dbReference type="ARBA" id="ARBA00022692"/>
    </source>
</evidence>